<reference evidence="1 2" key="1">
    <citation type="submission" date="2024-04" db="EMBL/GenBank/DDBJ databases">
        <authorList>
            <person name="Fracassetti M."/>
        </authorList>
    </citation>
    <scope>NUCLEOTIDE SEQUENCE [LARGE SCALE GENOMIC DNA]</scope>
</reference>
<dbReference type="AlphaFoldDB" id="A0AAV2E6N0"/>
<evidence type="ECO:0000313" key="1">
    <source>
        <dbReference type="EMBL" id="CAL1381588.1"/>
    </source>
</evidence>
<keyword evidence="2" id="KW-1185">Reference proteome</keyword>
<sequence length="69" mass="7607">MLATSAVVLAIRLPIDQRRPRRSSSSVVLAICRRSSIHLSSFAVGSQVRVVWDSREGKGKVGLYVRIVD</sequence>
<gene>
    <name evidence="1" type="ORF">LTRI10_LOCUS22959</name>
</gene>
<dbReference type="EMBL" id="OZ034817">
    <property type="protein sequence ID" value="CAL1381588.1"/>
    <property type="molecule type" value="Genomic_DNA"/>
</dbReference>
<protein>
    <submittedName>
        <fullName evidence="1">Uncharacterized protein</fullName>
    </submittedName>
</protein>
<accession>A0AAV2E6N0</accession>
<proteinExistence type="predicted"/>
<dbReference type="Proteomes" id="UP001497516">
    <property type="component" value="Chromosome 4"/>
</dbReference>
<name>A0AAV2E6N0_9ROSI</name>
<evidence type="ECO:0000313" key="2">
    <source>
        <dbReference type="Proteomes" id="UP001497516"/>
    </source>
</evidence>
<organism evidence="1 2">
    <name type="scientific">Linum trigynum</name>
    <dbReference type="NCBI Taxonomy" id="586398"/>
    <lineage>
        <taxon>Eukaryota</taxon>
        <taxon>Viridiplantae</taxon>
        <taxon>Streptophyta</taxon>
        <taxon>Embryophyta</taxon>
        <taxon>Tracheophyta</taxon>
        <taxon>Spermatophyta</taxon>
        <taxon>Magnoliopsida</taxon>
        <taxon>eudicotyledons</taxon>
        <taxon>Gunneridae</taxon>
        <taxon>Pentapetalae</taxon>
        <taxon>rosids</taxon>
        <taxon>fabids</taxon>
        <taxon>Malpighiales</taxon>
        <taxon>Linaceae</taxon>
        <taxon>Linum</taxon>
    </lineage>
</organism>